<keyword evidence="1" id="KW-0812">Transmembrane</keyword>
<evidence type="ECO:0008006" key="4">
    <source>
        <dbReference type="Google" id="ProtNLM"/>
    </source>
</evidence>
<keyword evidence="3" id="KW-1185">Reference proteome</keyword>
<gene>
    <name evidence="2" type="ORF">BW727_101943</name>
</gene>
<dbReference type="KEGG" id="jda:BW727_101943"/>
<dbReference type="STRING" id="708126.BW727_101943"/>
<dbReference type="RefSeq" id="WP_062469718.1">
    <property type="nucleotide sequence ID" value="NZ_BBYN01000014.1"/>
</dbReference>
<evidence type="ECO:0000313" key="3">
    <source>
        <dbReference type="Proteomes" id="UP000188993"/>
    </source>
</evidence>
<dbReference type="EMBL" id="CP019728">
    <property type="protein sequence ID" value="AQS54267.1"/>
    <property type="molecule type" value="Genomic_DNA"/>
</dbReference>
<organism evidence="2 3">
    <name type="scientific">Jeotgalibaca dankookensis</name>
    <dbReference type="NCBI Taxonomy" id="708126"/>
    <lineage>
        <taxon>Bacteria</taxon>
        <taxon>Bacillati</taxon>
        <taxon>Bacillota</taxon>
        <taxon>Bacilli</taxon>
        <taxon>Lactobacillales</taxon>
        <taxon>Carnobacteriaceae</taxon>
        <taxon>Jeotgalibaca</taxon>
    </lineage>
</organism>
<protein>
    <recommendedName>
        <fullName evidence="4">SHOCT domain-containing protein</fullName>
    </recommendedName>
</protein>
<name>A0A1S6IRT4_9LACT</name>
<keyword evidence="1" id="KW-1133">Transmembrane helix</keyword>
<feature type="transmembrane region" description="Helical" evidence="1">
    <location>
        <begin position="20"/>
        <end position="41"/>
    </location>
</feature>
<evidence type="ECO:0000256" key="1">
    <source>
        <dbReference type="SAM" id="Phobius"/>
    </source>
</evidence>
<proteinExistence type="predicted"/>
<dbReference type="Proteomes" id="UP000188993">
    <property type="component" value="Chromosome"/>
</dbReference>
<keyword evidence="1" id="KW-0472">Membrane</keyword>
<evidence type="ECO:0000313" key="2">
    <source>
        <dbReference type="EMBL" id="AQS54267.1"/>
    </source>
</evidence>
<dbReference type="AlphaFoldDB" id="A0A1S6IRT4"/>
<reference evidence="2 3" key="1">
    <citation type="journal article" date="2014" name="Int. J. Syst. Evol. Microbiol.">
        <title>Jeotgalibaca dankookensis gen. nov., sp. nov., a member of the family Carnobacteriaceae, isolated from seujeot (Korean traditional food).</title>
        <authorList>
            <person name="Lee D.G."/>
            <person name="Trujillo M.E."/>
            <person name="Kang H."/>
            <person name="Ahn T.Y."/>
        </authorList>
    </citation>
    <scope>NUCLEOTIDE SEQUENCE [LARGE SCALE GENOMIC DNA]</scope>
    <source>
        <strain evidence="2 3">EX-07</strain>
    </source>
</reference>
<sequence length="82" mass="9605">MFSRFYQGFGGYGMHGYGMGFMGIFWILLLILFVLVIWKLFSNSQKTNPTSNKDTALELLKKEFAKGNITEEEFERKKRLLK</sequence>
<accession>A0A1S6IRT4</accession>